<dbReference type="Proteomes" id="UP000321304">
    <property type="component" value="Unassembled WGS sequence"/>
</dbReference>
<dbReference type="InterPro" id="IPR052947">
    <property type="entry name" value="T6SS_Hcp1_domain"/>
</dbReference>
<dbReference type="Gene3D" id="2.30.110.20">
    <property type="entry name" value="Hcp1-like"/>
    <property type="match status" value="1"/>
</dbReference>
<name>A0A560LF55_9BRAD</name>
<gene>
    <name evidence="2" type="ORF">FBZ93_111103</name>
</gene>
<dbReference type="InterPro" id="IPR036624">
    <property type="entry name" value="Hcp1-lik_sf"/>
</dbReference>
<dbReference type="SUPFAM" id="SSF141452">
    <property type="entry name" value="Hcp1-like"/>
    <property type="match status" value="1"/>
</dbReference>
<sequence length="170" mass="19016">MSLEAYMTIKGKKQGDISKDASKPDSIGQVAKGDSGKQSKITVVAFTSGIVVPRDMTSGVATGARNHQPVLFTKFFDRSSPLLWQALATNEVLEQVVCEFYRTDPGGMPQPQNFFKITWKNATLIEGKAYVPLTINPQNNFFQNMEDWSFTYKEVKWEHVPGSTSGEDKW</sequence>
<organism evidence="2 3">
    <name type="scientific">Bradyrhizobium macuxiense</name>
    <dbReference type="NCBI Taxonomy" id="1755647"/>
    <lineage>
        <taxon>Bacteria</taxon>
        <taxon>Pseudomonadati</taxon>
        <taxon>Pseudomonadota</taxon>
        <taxon>Alphaproteobacteria</taxon>
        <taxon>Hyphomicrobiales</taxon>
        <taxon>Nitrobacteraceae</taxon>
        <taxon>Bradyrhizobium</taxon>
    </lineage>
</organism>
<dbReference type="STRING" id="1755647.AS156_06965"/>
<dbReference type="InterPro" id="IPR008514">
    <property type="entry name" value="T6SS_Hcp"/>
</dbReference>
<proteinExistence type="predicted"/>
<feature type="region of interest" description="Disordered" evidence="1">
    <location>
        <begin position="14"/>
        <end position="33"/>
    </location>
</feature>
<dbReference type="NCBIfam" id="TIGR03344">
    <property type="entry name" value="VI_effect_Hcp1"/>
    <property type="match status" value="1"/>
</dbReference>
<dbReference type="EMBL" id="VITY01000011">
    <property type="protein sequence ID" value="TWB93064.1"/>
    <property type="molecule type" value="Genomic_DNA"/>
</dbReference>
<keyword evidence="3" id="KW-1185">Reference proteome</keyword>
<dbReference type="OrthoDB" id="5146053at2"/>
<feature type="compositionally biased region" description="Basic and acidic residues" evidence="1">
    <location>
        <begin position="14"/>
        <end position="23"/>
    </location>
</feature>
<dbReference type="PANTHER" id="PTHR34319">
    <property type="entry name" value="MAJOR EXPORTED PROTEIN"/>
    <property type="match status" value="1"/>
</dbReference>
<protein>
    <submittedName>
        <fullName evidence="2">Type VI secretion system secreted protein Hcp</fullName>
    </submittedName>
</protein>
<accession>A0A560LF55</accession>
<reference evidence="2 3" key="1">
    <citation type="submission" date="2019-06" db="EMBL/GenBank/DDBJ databases">
        <title>Genomic Encyclopedia of Type Strains, Phase IV (KMG-V): Genome sequencing to study the core and pangenomes of soil and plant-associated prokaryotes.</title>
        <authorList>
            <person name="Whitman W."/>
        </authorList>
    </citation>
    <scope>NUCLEOTIDE SEQUENCE [LARGE SCALE GENOMIC DNA]</scope>
    <source>
        <strain evidence="2 3">BR 10355</strain>
    </source>
</reference>
<comment type="caution">
    <text evidence="2">The sequence shown here is derived from an EMBL/GenBank/DDBJ whole genome shotgun (WGS) entry which is preliminary data.</text>
</comment>
<dbReference type="AlphaFoldDB" id="A0A560LF55"/>
<dbReference type="Pfam" id="PF05638">
    <property type="entry name" value="T6SS_HCP"/>
    <property type="match status" value="1"/>
</dbReference>
<dbReference type="RefSeq" id="WP_146990136.1">
    <property type="nucleotide sequence ID" value="NZ_LNCU01000070.1"/>
</dbReference>
<evidence type="ECO:0000313" key="2">
    <source>
        <dbReference type="EMBL" id="TWB93064.1"/>
    </source>
</evidence>
<dbReference type="PANTHER" id="PTHR34319:SF6">
    <property type="entry name" value="MAJOR EXPORTED PROTEIN"/>
    <property type="match status" value="1"/>
</dbReference>
<evidence type="ECO:0000313" key="3">
    <source>
        <dbReference type="Proteomes" id="UP000321304"/>
    </source>
</evidence>
<evidence type="ECO:0000256" key="1">
    <source>
        <dbReference type="SAM" id="MobiDB-lite"/>
    </source>
</evidence>